<evidence type="ECO:0000256" key="2">
    <source>
        <dbReference type="ARBA" id="ARBA00007430"/>
    </source>
</evidence>
<dbReference type="EMBL" id="SNRY01000379">
    <property type="protein sequence ID" value="KAA6341562.1"/>
    <property type="molecule type" value="Genomic_DNA"/>
</dbReference>
<feature type="transmembrane region" description="Helical" evidence="7">
    <location>
        <begin position="45"/>
        <end position="69"/>
    </location>
</feature>
<feature type="transmembrane region" description="Helical" evidence="7">
    <location>
        <begin position="21"/>
        <end position="39"/>
    </location>
</feature>
<protein>
    <submittedName>
        <fullName evidence="8">Teichuronic acid biosynthesis protein TuaB</fullName>
    </submittedName>
</protein>
<evidence type="ECO:0000313" key="8">
    <source>
        <dbReference type="EMBL" id="KAA6341562.1"/>
    </source>
</evidence>
<evidence type="ECO:0000256" key="3">
    <source>
        <dbReference type="ARBA" id="ARBA00022475"/>
    </source>
</evidence>
<keyword evidence="4 7" id="KW-0812">Transmembrane</keyword>
<feature type="transmembrane region" description="Helical" evidence="7">
    <location>
        <begin position="384"/>
        <end position="401"/>
    </location>
</feature>
<organism evidence="8">
    <name type="scientific">termite gut metagenome</name>
    <dbReference type="NCBI Taxonomy" id="433724"/>
    <lineage>
        <taxon>unclassified sequences</taxon>
        <taxon>metagenomes</taxon>
        <taxon>organismal metagenomes</taxon>
    </lineage>
</organism>
<reference evidence="8" key="1">
    <citation type="submission" date="2019-03" db="EMBL/GenBank/DDBJ databases">
        <title>Single cell metagenomics reveals metabolic interactions within the superorganism composed of flagellate Streblomastix strix and complex community of Bacteroidetes bacteria on its surface.</title>
        <authorList>
            <person name="Treitli S.C."/>
            <person name="Kolisko M."/>
            <person name="Husnik F."/>
            <person name="Keeling P."/>
            <person name="Hampl V."/>
        </authorList>
    </citation>
    <scope>NUCLEOTIDE SEQUENCE</scope>
    <source>
        <strain evidence="8">STM</strain>
    </source>
</reference>
<feature type="transmembrane region" description="Helical" evidence="7">
    <location>
        <begin position="249"/>
        <end position="269"/>
    </location>
</feature>
<proteinExistence type="inferred from homology"/>
<dbReference type="GO" id="GO:0005886">
    <property type="term" value="C:plasma membrane"/>
    <property type="evidence" value="ECO:0007669"/>
    <property type="project" value="UniProtKB-SubCell"/>
</dbReference>
<keyword evidence="3" id="KW-1003">Cell membrane</keyword>
<accession>A0A5J4S776</accession>
<dbReference type="PANTHER" id="PTHR30250">
    <property type="entry name" value="PST FAMILY PREDICTED COLANIC ACID TRANSPORTER"/>
    <property type="match status" value="1"/>
</dbReference>
<dbReference type="Pfam" id="PF13440">
    <property type="entry name" value="Polysacc_synt_3"/>
    <property type="match status" value="1"/>
</dbReference>
<dbReference type="CDD" id="cd13127">
    <property type="entry name" value="MATE_tuaB_like"/>
    <property type="match status" value="1"/>
</dbReference>
<feature type="transmembrane region" description="Helical" evidence="7">
    <location>
        <begin position="149"/>
        <end position="166"/>
    </location>
</feature>
<comment type="subcellular location">
    <subcellularLocation>
        <location evidence="1">Cell membrane</location>
        <topology evidence="1">Multi-pass membrane protein</topology>
    </subcellularLocation>
</comment>
<evidence type="ECO:0000256" key="5">
    <source>
        <dbReference type="ARBA" id="ARBA00022989"/>
    </source>
</evidence>
<comment type="caution">
    <text evidence="8">The sequence shown here is derived from an EMBL/GenBank/DDBJ whole genome shotgun (WGS) entry which is preliminary data.</text>
</comment>
<feature type="transmembrane region" description="Helical" evidence="7">
    <location>
        <begin position="441"/>
        <end position="462"/>
    </location>
</feature>
<feature type="transmembrane region" description="Helical" evidence="7">
    <location>
        <begin position="413"/>
        <end position="435"/>
    </location>
</feature>
<evidence type="ECO:0000256" key="4">
    <source>
        <dbReference type="ARBA" id="ARBA00022692"/>
    </source>
</evidence>
<feature type="transmembrane region" description="Helical" evidence="7">
    <location>
        <begin position="289"/>
        <end position="308"/>
    </location>
</feature>
<gene>
    <name evidence="8" type="ORF">EZS27_010632</name>
</gene>
<comment type="similarity">
    <text evidence="2">Belongs to the polysaccharide synthase family.</text>
</comment>
<sequence length="483" mass="54345">MSESLKRQAVKGVAWSAVERFSIQGVQFVLSIILARLVAPAEYGLIAMLGIFLAIAQAFIDSGFSSALIQKKDRTETDYSTVFYFNIVVAGIVYVVLFIGSPYIAGFYKEPQLEIITKWVGLNIVLSAFSMVQRAKLTIKLNFKTQTKASLLSVIVSGCIGIMLAYQGFGVWALVIQALSSNLLNTLLLWVFAKWRPSWIFSWVSFKTLFSFGSKLLLSGLLHTVYINLYSLVIGRKYSATDVGYYNRAYQFAAFPSTNIVGIVGRAIYPVQCQLQDDEERLNATFIQYLRMICYVVFPLMIGLAVLAKPLIVLLLTEKWLPAAELLPILCLAYMWYPIMVINNQMLNVRGRSDYFLKAEIVKKAAAIGILVVTLPWGLKVLCWGLVAYNWVDIVIIIYYTKKVIRTGYIRQIKDITPFFLLSVGMGGIMLLSIMCINNTILKLLGGIVAGISSYFMLSFIFRIREFVSIIHFTKINLLKNYA</sequence>
<feature type="transmembrane region" description="Helical" evidence="7">
    <location>
        <begin position="81"/>
        <end position="104"/>
    </location>
</feature>
<dbReference type="InterPro" id="IPR050833">
    <property type="entry name" value="Poly_Biosynth_Transport"/>
</dbReference>
<dbReference type="AlphaFoldDB" id="A0A5J4S776"/>
<dbReference type="PANTHER" id="PTHR30250:SF10">
    <property type="entry name" value="LIPOPOLYSACCHARIDE BIOSYNTHESIS PROTEIN WZXC"/>
    <property type="match status" value="1"/>
</dbReference>
<keyword evidence="5 7" id="KW-1133">Transmembrane helix</keyword>
<feature type="transmembrane region" description="Helical" evidence="7">
    <location>
        <begin position="320"/>
        <end position="340"/>
    </location>
</feature>
<feature type="transmembrane region" description="Helical" evidence="7">
    <location>
        <begin position="361"/>
        <end position="378"/>
    </location>
</feature>
<evidence type="ECO:0000256" key="6">
    <source>
        <dbReference type="ARBA" id="ARBA00023136"/>
    </source>
</evidence>
<evidence type="ECO:0000256" key="1">
    <source>
        <dbReference type="ARBA" id="ARBA00004651"/>
    </source>
</evidence>
<name>A0A5J4S776_9ZZZZ</name>
<keyword evidence="6 7" id="KW-0472">Membrane</keyword>
<evidence type="ECO:0000256" key="7">
    <source>
        <dbReference type="SAM" id="Phobius"/>
    </source>
</evidence>
<feature type="transmembrane region" description="Helical" evidence="7">
    <location>
        <begin position="172"/>
        <end position="192"/>
    </location>
</feature>
<feature type="transmembrane region" description="Helical" evidence="7">
    <location>
        <begin position="204"/>
        <end position="229"/>
    </location>
</feature>
<feature type="transmembrane region" description="Helical" evidence="7">
    <location>
        <begin position="116"/>
        <end position="137"/>
    </location>
</feature>